<feature type="compositionally biased region" description="Basic residues" evidence="2">
    <location>
        <begin position="319"/>
        <end position="335"/>
    </location>
</feature>
<evidence type="ECO:0000313" key="5">
    <source>
        <dbReference type="Proteomes" id="UP001066276"/>
    </source>
</evidence>
<dbReference type="PANTHER" id="PTHR35558">
    <property type="entry name" value="SGNH_HYDRO DOMAIN-CONTAINING PROTEIN"/>
    <property type="match status" value="1"/>
</dbReference>
<evidence type="ECO:0000256" key="1">
    <source>
        <dbReference type="PROSITE-ProRule" id="PRU00723"/>
    </source>
</evidence>
<evidence type="ECO:0000313" key="4">
    <source>
        <dbReference type="EMBL" id="KAJ1204732.1"/>
    </source>
</evidence>
<evidence type="ECO:0000256" key="2">
    <source>
        <dbReference type="SAM" id="MobiDB-lite"/>
    </source>
</evidence>
<sequence>MPAEGEHISELIKECFKSFAPLLLRGNGSGLGMEGQGPMGGQPGNQLVSEEQSTTGDPLTAWGTQGKVLDIPASIGNSPESYARPSLGPPAMTTKAAGLATAIPLTVKERIWRKEFIDIFTLLEIQLEGLDLTVCDRKDEDRRERKRARKERNFENWLDAFRIMACVIVEKFPRCAADLWLYESKIHEAHRQFPGDAWLEYDKSFRLKMQAHPEMEWNQEDVSSYIHKMMVARDLPSWAGKGEHSFRITQQKSRYDKHKGPHRHKPWHSARGQGDRGQSEKGPQAICWKFETDECTWGLICKFRHICSTCRGDHPGASCKKHKHKSDKKDKKKRQ</sequence>
<feature type="compositionally biased region" description="Basic residues" evidence="2">
    <location>
        <begin position="255"/>
        <end position="268"/>
    </location>
</feature>
<feature type="compositionally biased region" description="Polar residues" evidence="2">
    <location>
        <begin position="45"/>
        <end position="57"/>
    </location>
</feature>
<keyword evidence="1" id="KW-0862">Zinc</keyword>
<dbReference type="Proteomes" id="UP001066276">
    <property type="component" value="Chromosome 1_2"/>
</dbReference>
<protein>
    <recommendedName>
        <fullName evidence="3">C3H1-type domain-containing protein</fullName>
    </recommendedName>
</protein>
<feature type="compositionally biased region" description="Gly residues" evidence="2">
    <location>
        <begin position="34"/>
        <end position="43"/>
    </location>
</feature>
<proteinExistence type="predicted"/>
<keyword evidence="1" id="KW-0479">Metal-binding</keyword>
<feature type="region of interest" description="Disordered" evidence="2">
    <location>
        <begin position="34"/>
        <end position="63"/>
    </location>
</feature>
<feature type="domain" description="C3H1-type" evidence="3">
    <location>
        <begin position="281"/>
        <end position="308"/>
    </location>
</feature>
<evidence type="ECO:0000259" key="3">
    <source>
        <dbReference type="PROSITE" id="PS50103"/>
    </source>
</evidence>
<name>A0AAV7VVP4_PLEWA</name>
<feature type="region of interest" description="Disordered" evidence="2">
    <location>
        <begin position="249"/>
        <end position="281"/>
    </location>
</feature>
<reference evidence="4" key="1">
    <citation type="journal article" date="2022" name="bioRxiv">
        <title>Sequencing and chromosome-scale assembly of the giantPleurodeles waltlgenome.</title>
        <authorList>
            <person name="Brown T."/>
            <person name="Elewa A."/>
            <person name="Iarovenko S."/>
            <person name="Subramanian E."/>
            <person name="Araus A.J."/>
            <person name="Petzold A."/>
            <person name="Susuki M."/>
            <person name="Suzuki K.-i.T."/>
            <person name="Hayashi T."/>
            <person name="Toyoda A."/>
            <person name="Oliveira C."/>
            <person name="Osipova E."/>
            <person name="Leigh N.D."/>
            <person name="Simon A."/>
            <person name="Yun M.H."/>
        </authorList>
    </citation>
    <scope>NUCLEOTIDE SEQUENCE</scope>
    <source>
        <strain evidence="4">20211129_DDA</strain>
        <tissue evidence="4">Liver</tissue>
    </source>
</reference>
<dbReference type="PROSITE" id="PS50103">
    <property type="entry name" value="ZF_C3H1"/>
    <property type="match status" value="1"/>
</dbReference>
<organism evidence="4 5">
    <name type="scientific">Pleurodeles waltl</name>
    <name type="common">Iberian ribbed newt</name>
    <dbReference type="NCBI Taxonomy" id="8319"/>
    <lineage>
        <taxon>Eukaryota</taxon>
        <taxon>Metazoa</taxon>
        <taxon>Chordata</taxon>
        <taxon>Craniata</taxon>
        <taxon>Vertebrata</taxon>
        <taxon>Euteleostomi</taxon>
        <taxon>Amphibia</taxon>
        <taxon>Batrachia</taxon>
        <taxon>Caudata</taxon>
        <taxon>Salamandroidea</taxon>
        <taxon>Salamandridae</taxon>
        <taxon>Pleurodelinae</taxon>
        <taxon>Pleurodeles</taxon>
    </lineage>
</organism>
<dbReference type="GO" id="GO:0008270">
    <property type="term" value="F:zinc ion binding"/>
    <property type="evidence" value="ECO:0007669"/>
    <property type="project" value="UniProtKB-KW"/>
</dbReference>
<dbReference type="PANTHER" id="PTHR35558:SF1">
    <property type="entry name" value="ENDONUCLEASE_EXONUCLEASE_PHOSPHATASE DOMAIN-CONTAINING PROTEIN"/>
    <property type="match status" value="1"/>
</dbReference>
<accession>A0AAV7VVP4</accession>
<keyword evidence="1" id="KW-0863">Zinc-finger</keyword>
<dbReference type="EMBL" id="JANPWB010000002">
    <property type="protein sequence ID" value="KAJ1204732.1"/>
    <property type="molecule type" value="Genomic_DNA"/>
</dbReference>
<keyword evidence="5" id="KW-1185">Reference proteome</keyword>
<dbReference type="AlphaFoldDB" id="A0AAV7VVP4"/>
<feature type="zinc finger region" description="C3H1-type" evidence="1">
    <location>
        <begin position="281"/>
        <end position="308"/>
    </location>
</feature>
<comment type="caution">
    <text evidence="4">The sequence shown here is derived from an EMBL/GenBank/DDBJ whole genome shotgun (WGS) entry which is preliminary data.</text>
</comment>
<gene>
    <name evidence="4" type="ORF">NDU88_000170</name>
</gene>
<dbReference type="InterPro" id="IPR000571">
    <property type="entry name" value="Znf_CCCH"/>
</dbReference>
<feature type="region of interest" description="Disordered" evidence="2">
    <location>
        <begin position="315"/>
        <end position="335"/>
    </location>
</feature>